<gene>
    <name evidence="2" type="ORF">ACETWP_06720</name>
</gene>
<sequence>MPVPTLEGGFRNRDFMYATAHEAREDVMAAYRRACLHADATIESLTLDATGHVSWWGSDVSLFSVLVHMLLETTQHLGHADIIREALDGAVGATTNAAEHVRGCRVGNAPGDGRNRGPQCGEDLVLRSG</sequence>
<keyword evidence="3" id="KW-1185">Reference proteome</keyword>
<accession>A0ABV4UKW0</accession>
<feature type="region of interest" description="Disordered" evidence="1">
    <location>
        <begin position="107"/>
        <end position="129"/>
    </location>
</feature>
<reference evidence="2 3" key="1">
    <citation type="submission" date="2024-09" db="EMBL/GenBank/DDBJ databases">
        <authorList>
            <person name="Salinas-Garcia M.A."/>
            <person name="Prieme A."/>
        </authorList>
    </citation>
    <scope>NUCLEOTIDE SEQUENCE [LARGE SCALE GENOMIC DNA]</scope>
    <source>
        <strain evidence="2 3">DSM 21081</strain>
    </source>
</reference>
<comment type="caution">
    <text evidence="2">The sequence shown here is derived from an EMBL/GenBank/DDBJ whole genome shotgun (WGS) entry which is preliminary data.</text>
</comment>
<evidence type="ECO:0000313" key="2">
    <source>
        <dbReference type="EMBL" id="MFB0834274.1"/>
    </source>
</evidence>
<protein>
    <submittedName>
        <fullName evidence="2">DUF664 domain-containing protein</fullName>
    </submittedName>
</protein>
<evidence type="ECO:0000256" key="1">
    <source>
        <dbReference type="SAM" id="MobiDB-lite"/>
    </source>
</evidence>
<dbReference type="Gene3D" id="1.20.120.450">
    <property type="entry name" value="dinb family like domain"/>
    <property type="match status" value="1"/>
</dbReference>
<dbReference type="Proteomes" id="UP001575652">
    <property type="component" value="Unassembled WGS sequence"/>
</dbReference>
<dbReference type="InterPro" id="IPR034660">
    <property type="entry name" value="DinB/YfiT-like"/>
</dbReference>
<dbReference type="Pfam" id="PF04978">
    <property type="entry name" value="MST"/>
    <property type="match status" value="1"/>
</dbReference>
<evidence type="ECO:0000313" key="3">
    <source>
        <dbReference type="Proteomes" id="UP001575652"/>
    </source>
</evidence>
<dbReference type="RefSeq" id="WP_373971443.1">
    <property type="nucleotide sequence ID" value="NZ_JBHDLJ010000004.1"/>
</dbReference>
<name>A0ABV4UKW0_9MICC</name>
<dbReference type="InterPro" id="IPR007061">
    <property type="entry name" value="MST-like"/>
</dbReference>
<proteinExistence type="predicted"/>
<organism evidence="2 3">
    <name type="scientific">Arthrobacter halodurans</name>
    <dbReference type="NCBI Taxonomy" id="516699"/>
    <lineage>
        <taxon>Bacteria</taxon>
        <taxon>Bacillati</taxon>
        <taxon>Actinomycetota</taxon>
        <taxon>Actinomycetes</taxon>
        <taxon>Micrococcales</taxon>
        <taxon>Micrococcaceae</taxon>
        <taxon>Arthrobacter</taxon>
    </lineage>
</organism>
<dbReference type="SUPFAM" id="SSF109854">
    <property type="entry name" value="DinB/YfiT-like putative metalloenzymes"/>
    <property type="match status" value="1"/>
</dbReference>
<dbReference type="EMBL" id="JBHDLJ010000004">
    <property type="protein sequence ID" value="MFB0834274.1"/>
    <property type="molecule type" value="Genomic_DNA"/>
</dbReference>